<feature type="domain" description="Carbohydrate-binding" evidence="2">
    <location>
        <begin position="46"/>
        <end position="243"/>
    </location>
</feature>
<sequence length="244" mass="27576">MHLKRYIMAAMMGCCVLPLFALTPKNKTMKELDVKKVSMANIPVEAVPALLDEEKVAFQPISTVNWAAYPYCPDVKFRIAHTDNAILIHYKVKEASVRAVAGKDNGPVWEDACVEFFSIPAGDGVYYNMECNCAGRLLIGAGAGRSDRRHASQEILDKVQRWSSLGREDFEERVGECSWEVALVIPYSAFFMHNITSLDSKTIRANFYKCGDKLQTPHFLSWNPIDLEKPNFHCPEFFGALRFE</sequence>
<proteinExistence type="predicted"/>
<feature type="chain" id="PRO_5011988665" description="Carbohydrate-binding domain-containing protein" evidence="1">
    <location>
        <begin position="22"/>
        <end position="244"/>
    </location>
</feature>
<accession>A0A1Y3YX65</accession>
<gene>
    <name evidence="3" type="ORF">B5F97_09605</name>
</gene>
<dbReference type="GO" id="GO:0030246">
    <property type="term" value="F:carbohydrate binding"/>
    <property type="evidence" value="ECO:0007669"/>
    <property type="project" value="InterPro"/>
</dbReference>
<evidence type="ECO:0000313" key="3">
    <source>
        <dbReference type="EMBL" id="OUO01069.1"/>
    </source>
</evidence>
<dbReference type="GO" id="GO:0016052">
    <property type="term" value="P:carbohydrate catabolic process"/>
    <property type="evidence" value="ECO:0007669"/>
    <property type="project" value="InterPro"/>
</dbReference>
<evidence type="ECO:0000259" key="2">
    <source>
        <dbReference type="Pfam" id="PF16011"/>
    </source>
</evidence>
<keyword evidence="1" id="KW-0732">Signal</keyword>
<dbReference type="Gene3D" id="2.60.40.1190">
    <property type="match status" value="1"/>
</dbReference>
<organism evidence="3 4">
    <name type="scientific">Bacteroides clarus</name>
    <dbReference type="NCBI Taxonomy" id="626929"/>
    <lineage>
        <taxon>Bacteria</taxon>
        <taxon>Pseudomonadati</taxon>
        <taxon>Bacteroidota</taxon>
        <taxon>Bacteroidia</taxon>
        <taxon>Bacteroidales</taxon>
        <taxon>Bacteroidaceae</taxon>
        <taxon>Bacteroides</taxon>
    </lineage>
</organism>
<evidence type="ECO:0000313" key="4">
    <source>
        <dbReference type="Proteomes" id="UP000195386"/>
    </source>
</evidence>
<dbReference type="CDD" id="cd09620">
    <property type="entry name" value="CBM9_like_3"/>
    <property type="match status" value="1"/>
</dbReference>
<reference evidence="4" key="1">
    <citation type="submission" date="2017-04" db="EMBL/GenBank/DDBJ databases">
        <title>Function of individual gut microbiota members based on whole genome sequencing of pure cultures obtained from chicken caecum.</title>
        <authorList>
            <person name="Medvecky M."/>
            <person name="Cejkova D."/>
            <person name="Polansky O."/>
            <person name="Karasova D."/>
            <person name="Kubasova T."/>
            <person name="Cizek A."/>
            <person name="Rychlik I."/>
        </authorList>
    </citation>
    <scope>NUCLEOTIDE SEQUENCE [LARGE SCALE GENOMIC DNA]</scope>
    <source>
        <strain evidence="4">An43</strain>
    </source>
</reference>
<dbReference type="InterPro" id="IPR010502">
    <property type="entry name" value="Carb-bd_dom_fam9"/>
</dbReference>
<name>A0A1Y3YX65_9BACE</name>
<dbReference type="Proteomes" id="UP000195386">
    <property type="component" value="Unassembled WGS sequence"/>
</dbReference>
<dbReference type="AlphaFoldDB" id="A0A1Y3YX65"/>
<dbReference type="Pfam" id="PF16011">
    <property type="entry name" value="CBM9_2"/>
    <property type="match status" value="1"/>
</dbReference>
<evidence type="ECO:0000256" key="1">
    <source>
        <dbReference type="SAM" id="SignalP"/>
    </source>
</evidence>
<dbReference type="EMBL" id="NFII01000007">
    <property type="protein sequence ID" value="OUO01069.1"/>
    <property type="molecule type" value="Genomic_DNA"/>
</dbReference>
<dbReference type="SUPFAM" id="SSF49344">
    <property type="entry name" value="CBD9-like"/>
    <property type="match status" value="1"/>
</dbReference>
<comment type="caution">
    <text evidence="3">The sequence shown here is derived from an EMBL/GenBank/DDBJ whole genome shotgun (WGS) entry which is preliminary data.</text>
</comment>
<protein>
    <recommendedName>
        <fullName evidence="2">Carbohydrate-binding domain-containing protein</fullName>
    </recommendedName>
</protein>
<feature type="signal peptide" evidence="1">
    <location>
        <begin position="1"/>
        <end position="21"/>
    </location>
</feature>
<dbReference type="GO" id="GO:0004553">
    <property type="term" value="F:hydrolase activity, hydrolyzing O-glycosyl compounds"/>
    <property type="evidence" value="ECO:0007669"/>
    <property type="project" value="InterPro"/>
</dbReference>